<comment type="caution">
    <text evidence="6">The sequence shown here is derived from an EMBL/GenBank/DDBJ whole genome shotgun (WGS) entry which is preliminary data.</text>
</comment>
<keyword evidence="1 4" id="KW-0479">Metal-binding</keyword>
<dbReference type="EMBL" id="FCOX02000141">
    <property type="protein sequence ID" value="SAL06854.1"/>
    <property type="molecule type" value="Genomic_DNA"/>
</dbReference>
<keyword evidence="3" id="KW-0560">Oxidoreductase</keyword>
<dbReference type="AlphaFoldDB" id="A0A158EJ66"/>
<comment type="similarity">
    <text evidence="4">Belongs to the zinc-containing alcohol dehydrogenase family.</text>
</comment>
<dbReference type="InterPro" id="IPR011032">
    <property type="entry name" value="GroES-like_sf"/>
</dbReference>
<dbReference type="SUPFAM" id="SSF51735">
    <property type="entry name" value="NAD(P)-binding Rossmann-fold domains"/>
    <property type="match status" value="1"/>
</dbReference>
<dbReference type="InterPro" id="IPR013149">
    <property type="entry name" value="ADH-like_C"/>
</dbReference>
<dbReference type="PROSITE" id="PS00059">
    <property type="entry name" value="ADH_ZINC"/>
    <property type="match status" value="1"/>
</dbReference>
<dbReference type="PANTHER" id="PTHR43401:SF5">
    <property type="entry name" value="ALCOHOL DEHYDROGENASE-RELATED"/>
    <property type="match status" value="1"/>
</dbReference>
<dbReference type="Proteomes" id="UP000071859">
    <property type="component" value="Unassembled WGS sequence"/>
</dbReference>
<dbReference type="InterPro" id="IPR036291">
    <property type="entry name" value="NAD(P)-bd_dom_sf"/>
</dbReference>
<dbReference type="InterPro" id="IPR013154">
    <property type="entry name" value="ADH-like_N"/>
</dbReference>
<accession>A0A158EJ66</accession>
<dbReference type="GO" id="GO:0016616">
    <property type="term" value="F:oxidoreductase activity, acting on the CH-OH group of donors, NAD or NADP as acceptor"/>
    <property type="evidence" value="ECO:0007669"/>
    <property type="project" value="UniProtKB-ARBA"/>
</dbReference>
<dbReference type="Gene3D" id="3.40.50.720">
    <property type="entry name" value="NAD(P)-binding Rossmann-like Domain"/>
    <property type="match status" value="1"/>
</dbReference>
<evidence type="ECO:0000259" key="5">
    <source>
        <dbReference type="SMART" id="SM00829"/>
    </source>
</evidence>
<keyword evidence="7" id="KW-1185">Reference proteome</keyword>
<sequence length="307" mass="32771">MHQSVKGSVYEYHRDRGPCIVGHEPCGIVVEVGEGVTEQQARIGQRVMVHHYSGCNCCDQCRTGWPQICEEMRPFPRMFGSNAHGSHAEYMKVPSHTVIPLPDELSFEAGAAISCGSGTAYSALRRLGVNALHTIAIFGQGHVGLAGTQFAVAMGARVIALDISDARLELARKFGADVVLNPTDVQVRSAIRELTNGRGADYALETSGAATARQDALGAVRLWGSVAYVGLGPAPTLNVNSDLIMRQVSAIGSLTFSTVIQREAALFAAAHHLDIDAIFSHRWALSQAREAYIVAGAQTAGKGVFVF</sequence>
<dbReference type="SMART" id="SM00829">
    <property type="entry name" value="PKS_ER"/>
    <property type="match status" value="1"/>
</dbReference>
<proteinExistence type="inferred from homology"/>
<dbReference type="InterPro" id="IPR020843">
    <property type="entry name" value="ER"/>
</dbReference>
<dbReference type="Gene3D" id="3.90.180.10">
    <property type="entry name" value="Medium-chain alcohol dehydrogenases, catalytic domain"/>
    <property type="match status" value="1"/>
</dbReference>
<protein>
    <submittedName>
        <fullName evidence="6">Zinc-containing alcohol dehydrogenase superfamily protein</fullName>
    </submittedName>
</protein>
<dbReference type="InterPro" id="IPR002328">
    <property type="entry name" value="ADH_Zn_CS"/>
</dbReference>
<dbReference type="PANTHER" id="PTHR43401">
    <property type="entry name" value="L-THREONINE 3-DEHYDROGENASE"/>
    <property type="match status" value="1"/>
</dbReference>
<dbReference type="SUPFAM" id="SSF50129">
    <property type="entry name" value="GroES-like"/>
    <property type="match status" value="1"/>
</dbReference>
<keyword evidence="2 4" id="KW-0862">Zinc</keyword>
<comment type="cofactor">
    <cofactor evidence="4">
        <name>Zn(2+)</name>
        <dbReference type="ChEBI" id="CHEBI:29105"/>
    </cofactor>
</comment>
<name>A0A158EJ66_9BURK</name>
<dbReference type="Pfam" id="PF08240">
    <property type="entry name" value="ADH_N"/>
    <property type="match status" value="1"/>
</dbReference>
<feature type="domain" description="Enoyl reductase (ER)" evidence="5">
    <location>
        <begin position="7"/>
        <end position="305"/>
    </location>
</feature>
<reference evidence="6" key="1">
    <citation type="submission" date="2016-01" db="EMBL/GenBank/DDBJ databases">
        <authorList>
            <person name="Peeters C."/>
        </authorList>
    </citation>
    <scope>NUCLEOTIDE SEQUENCE</scope>
    <source>
        <strain evidence="6">LMG 29321</strain>
    </source>
</reference>
<dbReference type="Pfam" id="PF00107">
    <property type="entry name" value="ADH_zinc_N"/>
    <property type="match status" value="1"/>
</dbReference>
<gene>
    <name evidence="6" type="ORF">AWB78_08283</name>
</gene>
<evidence type="ECO:0000313" key="7">
    <source>
        <dbReference type="Proteomes" id="UP000071859"/>
    </source>
</evidence>
<evidence type="ECO:0000256" key="4">
    <source>
        <dbReference type="RuleBase" id="RU361277"/>
    </source>
</evidence>
<evidence type="ECO:0000256" key="3">
    <source>
        <dbReference type="ARBA" id="ARBA00023002"/>
    </source>
</evidence>
<organism evidence="6 7">
    <name type="scientific">Caballeronia calidae</name>
    <dbReference type="NCBI Taxonomy" id="1777139"/>
    <lineage>
        <taxon>Bacteria</taxon>
        <taxon>Pseudomonadati</taxon>
        <taxon>Pseudomonadota</taxon>
        <taxon>Betaproteobacteria</taxon>
        <taxon>Burkholderiales</taxon>
        <taxon>Burkholderiaceae</taxon>
        <taxon>Caballeronia</taxon>
    </lineage>
</organism>
<evidence type="ECO:0000256" key="2">
    <source>
        <dbReference type="ARBA" id="ARBA00022833"/>
    </source>
</evidence>
<dbReference type="InterPro" id="IPR050129">
    <property type="entry name" value="Zn_alcohol_dh"/>
</dbReference>
<dbReference type="GO" id="GO:0008270">
    <property type="term" value="F:zinc ion binding"/>
    <property type="evidence" value="ECO:0007669"/>
    <property type="project" value="InterPro"/>
</dbReference>
<evidence type="ECO:0000313" key="6">
    <source>
        <dbReference type="EMBL" id="SAL06854.1"/>
    </source>
</evidence>
<evidence type="ECO:0000256" key="1">
    <source>
        <dbReference type="ARBA" id="ARBA00022723"/>
    </source>
</evidence>